<dbReference type="InterPro" id="IPR005545">
    <property type="entry name" value="YCII"/>
</dbReference>
<dbReference type="EMBL" id="CP089982">
    <property type="protein sequence ID" value="WXA91204.1"/>
    <property type="molecule type" value="Genomic_DNA"/>
</dbReference>
<comment type="similarity">
    <text evidence="1">Belongs to the YciI family.</text>
</comment>
<sequence>MKFILMMHAPRGTGDWDIMTKWSQGEVEAHIQYLNDINADLRKAGELVNIEGLMPPKHARIVRAGKGGAPDVTDGPFAESKEFLAGWWIVDVATPERAYAIAGRASAAPGPGGKPLNMAIEVREVMSAPPVEV</sequence>
<dbReference type="RefSeq" id="WP_394841824.1">
    <property type="nucleotide sequence ID" value="NZ_CP089982.1"/>
</dbReference>
<feature type="domain" description="YCII-related" evidence="2">
    <location>
        <begin position="26"/>
        <end position="105"/>
    </location>
</feature>
<dbReference type="PANTHER" id="PTHR35174">
    <property type="entry name" value="BLL7171 PROTEIN-RELATED"/>
    <property type="match status" value="1"/>
</dbReference>
<reference evidence="3 4" key="1">
    <citation type="submission" date="2021-12" db="EMBL/GenBank/DDBJ databases">
        <title>Discovery of the Pendulisporaceae a myxobacterial family with distinct sporulation behavior and unique specialized metabolism.</title>
        <authorList>
            <person name="Garcia R."/>
            <person name="Popoff A."/>
            <person name="Bader C.D."/>
            <person name="Loehr J."/>
            <person name="Walesch S."/>
            <person name="Walt C."/>
            <person name="Boldt J."/>
            <person name="Bunk B."/>
            <person name="Haeckl F.J.F.P.J."/>
            <person name="Gunesch A.P."/>
            <person name="Birkelbach J."/>
            <person name="Nuebel U."/>
            <person name="Pietschmann T."/>
            <person name="Bach T."/>
            <person name="Mueller R."/>
        </authorList>
    </citation>
    <scope>NUCLEOTIDE SEQUENCE [LARGE SCALE GENOMIC DNA]</scope>
    <source>
        <strain evidence="3 4">MSr12523</strain>
    </source>
</reference>
<dbReference type="Proteomes" id="UP001379533">
    <property type="component" value="Chromosome"/>
</dbReference>
<accession>A0ABZ2JZG9</accession>
<keyword evidence="4" id="KW-1185">Reference proteome</keyword>
<dbReference type="Gene3D" id="3.30.70.1060">
    <property type="entry name" value="Dimeric alpha+beta barrel"/>
    <property type="match status" value="1"/>
</dbReference>
<evidence type="ECO:0000256" key="1">
    <source>
        <dbReference type="ARBA" id="ARBA00007689"/>
    </source>
</evidence>
<gene>
    <name evidence="3" type="ORF">LZC95_32700</name>
</gene>
<dbReference type="Pfam" id="PF03795">
    <property type="entry name" value="YCII"/>
    <property type="match status" value="1"/>
</dbReference>
<evidence type="ECO:0000313" key="4">
    <source>
        <dbReference type="Proteomes" id="UP001379533"/>
    </source>
</evidence>
<organism evidence="3 4">
    <name type="scientific">Pendulispora brunnea</name>
    <dbReference type="NCBI Taxonomy" id="2905690"/>
    <lineage>
        <taxon>Bacteria</taxon>
        <taxon>Pseudomonadati</taxon>
        <taxon>Myxococcota</taxon>
        <taxon>Myxococcia</taxon>
        <taxon>Myxococcales</taxon>
        <taxon>Sorangiineae</taxon>
        <taxon>Pendulisporaceae</taxon>
        <taxon>Pendulispora</taxon>
    </lineage>
</organism>
<evidence type="ECO:0000259" key="2">
    <source>
        <dbReference type="Pfam" id="PF03795"/>
    </source>
</evidence>
<dbReference type="InterPro" id="IPR011008">
    <property type="entry name" value="Dimeric_a/b-barrel"/>
</dbReference>
<evidence type="ECO:0000313" key="3">
    <source>
        <dbReference type="EMBL" id="WXA91204.1"/>
    </source>
</evidence>
<dbReference type="SUPFAM" id="SSF54909">
    <property type="entry name" value="Dimeric alpha+beta barrel"/>
    <property type="match status" value="1"/>
</dbReference>
<dbReference type="PANTHER" id="PTHR35174:SF3">
    <property type="entry name" value="BLL7171 PROTEIN"/>
    <property type="match status" value="1"/>
</dbReference>
<proteinExistence type="inferred from homology"/>
<protein>
    <submittedName>
        <fullName evidence="3">YciI family protein</fullName>
    </submittedName>
</protein>
<name>A0ABZ2JZG9_9BACT</name>